<name>A0A7W5UME9_9BACT</name>
<comment type="caution">
    <text evidence="2">The sequence shown here is derived from an EMBL/GenBank/DDBJ whole genome shotgun (WGS) entry which is preliminary data.</text>
</comment>
<dbReference type="AlphaFoldDB" id="A0A7W5UME9"/>
<keyword evidence="1" id="KW-0812">Transmembrane</keyword>
<keyword evidence="1" id="KW-0472">Membrane</keyword>
<feature type="transmembrane region" description="Helical" evidence="1">
    <location>
        <begin position="203"/>
        <end position="232"/>
    </location>
</feature>
<sequence>MKKAAWRKHHKWFGLILGFFIIMFCVSGLVLNHAELFSNVNISRSALPSDYRYKQWNGGLLRGTIRWQQQVLIYGNSGIWLTDSTAASVTDFNQGLPHGADFRQIRGMVTTPAGEVFALGQYGLYRLQPNGQWSEEALPREEDEKLSDITTQGDSLIVTGRSHIFLARPPYANFARISLTKAANDEGKVSLFRTIWFLHSGELFGIVGVLLVDSIAIVLIFLTLTGVVYWFLPHLSKERGRLLRRKLSAWHNHIGKLTIALTLFLCITGWMLRPPALIAIASGKIPPIPFTTMDSNNPWHEKLRTLRYDADEQEWLLYSSEGFFSLKDLHAQPQALTTQPPVSVMGINAQEKDSQGQWLIGSFYGMFRWNRKQGTVTDYFTGRPAEPIRGIPLGKNAVAGFTSHFSKSPIVVDYYHGTPALPMPPRMASLPMSLRNVCIEIHTGRIYTFLGKGTLLYIFLIGLALAWCIWTGWKIRYNNHRTKH</sequence>
<feature type="transmembrane region" description="Helical" evidence="1">
    <location>
        <begin position="253"/>
        <end position="272"/>
    </location>
</feature>
<evidence type="ECO:0000313" key="2">
    <source>
        <dbReference type="EMBL" id="MBB3702377.1"/>
    </source>
</evidence>
<protein>
    <recommendedName>
        <fullName evidence="4">PepSY domain-containing protein</fullName>
    </recommendedName>
</protein>
<proteinExistence type="predicted"/>
<feature type="transmembrane region" description="Helical" evidence="1">
    <location>
        <begin position="455"/>
        <end position="473"/>
    </location>
</feature>
<feature type="transmembrane region" description="Helical" evidence="1">
    <location>
        <begin position="12"/>
        <end position="31"/>
    </location>
</feature>
<evidence type="ECO:0000313" key="3">
    <source>
        <dbReference type="Proteomes" id="UP000541425"/>
    </source>
</evidence>
<dbReference type="PANTHER" id="PTHR34219">
    <property type="entry name" value="IRON-REGULATED INNER MEMBRANE PROTEIN-RELATED"/>
    <property type="match status" value="1"/>
</dbReference>
<dbReference type="Proteomes" id="UP000541425">
    <property type="component" value="Unassembled WGS sequence"/>
</dbReference>
<dbReference type="EMBL" id="JACICA010000003">
    <property type="protein sequence ID" value="MBB3702377.1"/>
    <property type="molecule type" value="Genomic_DNA"/>
</dbReference>
<accession>A0A7W5UME9</accession>
<reference evidence="2 3" key="1">
    <citation type="submission" date="2020-08" db="EMBL/GenBank/DDBJ databases">
        <title>Genomic Encyclopedia of Type Strains, Phase IV (KMG-IV): sequencing the most valuable type-strain genomes for metagenomic binning, comparative biology and taxonomic classification.</title>
        <authorList>
            <person name="Goeker M."/>
        </authorList>
    </citation>
    <scope>NUCLEOTIDE SEQUENCE [LARGE SCALE GENOMIC DNA]</scope>
    <source>
        <strain evidence="2 3">DSM 22548</strain>
    </source>
</reference>
<organism evidence="2 3">
    <name type="scientific">Alloprevotella rava</name>
    <dbReference type="NCBI Taxonomy" id="671218"/>
    <lineage>
        <taxon>Bacteria</taxon>
        <taxon>Pseudomonadati</taxon>
        <taxon>Bacteroidota</taxon>
        <taxon>Bacteroidia</taxon>
        <taxon>Bacteroidales</taxon>
        <taxon>Prevotellaceae</taxon>
        <taxon>Alloprevotella</taxon>
    </lineage>
</organism>
<evidence type="ECO:0008006" key="4">
    <source>
        <dbReference type="Google" id="ProtNLM"/>
    </source>
</evidence>
<dbReference type="InterPro" id="IPR005625">
    <property type="entry name" value="PepSY-ass_TM"/>
</dbReference>
<dbReference type="Pfam" id="PF03929">
    <property type="entry name" value="PepSY_TM"/>
    <property type="match status" value="1"/>
</dbReference>
<gene>
    <name evidence="2" type="ORF">FHS60_000835</name>
</gene>
<keyword evidence="1" id="KW-1133">Transmembrane helix</keyword>
<evidence type="ECO:0000256" key="1">
    <source>
        <dbReference type="SAM" id="Phobius"/>
    </source>
</evidence>